<evidence type="ECO:0000313" key="1">
    <source>
        <dbReference type="EMBL" id="KAI3730723.1"/>
    </source>
</evidence>
<organism evidence="1 2">
    <name type="scientific">Smallanthus sonchifolius</name>
    <dbReference type="NCBI Taxonomy" id="185202"/>
    <lineage>
        <taxon>Eukaryota</taxon>
        <taxon>Viridiplantae</taxon>
        <taxon>Streptophyta</taxon>
        <taxon>Embryophyta</taxon>
        <taxon>Tracheophyta</taxon>
        <taxon>Spermatophyta</taxon>
        <taxon>Magnoliopsida</taxon>
        <taxon>eudicotyledons</taxon>
        <taxon>Gunneridae</taxon>
        <taxon>Pentapetalae</taxon>
        <taxon>asterids</taxon>
        <taxon>campanulids</taxon>
        <taxon>Asterales</taxon>
        <taxon>Asteraceae</taxon>
        <taxon>Asteroideae</taxon>
        <taxon>Heliantheae alliance</taxon>
        <taxon>Millerieae</taxon>
        <taxon>Smallanthus</taxon>
    </lineage>
</organism>
<sequence length="121" mass="13926">MQLMDFLNRISLQGADLGTLARLTENTASLLTYSTIAYQCLKNGNERPTMKKVMEQLQKALDTQLAPIHLWLDDDHDVRRQTGYYAQAFDMHKVKNNNKVESWRKALRNITDIAGWDVDKG</sequence>
<dbReference type="EMBL" id="CM042038">
    <property type="protein sequence ID" value="KAI3730723.1"/>
    <property type="molecule type" value="Genomic_DNA"/>
</dbReference>
<accession>A0ACB9C911</accession>
<reference evidence="2" key="1">
    <citation type="journal article" date="2022" name="Mol. Ecol. Resour.">
        <title>The genomes of chicory, endive, great burdock and yacon provide insights into Asteraceae palaeo-polyploidization history and plant inulin production.</title>
        <authorList>
            <person name="Fan W."/>
            <person name="Wang S."/>
            <person name="Wang H."/>
            <person name="Wang A."/>
            <person name="Jiang F."/>
            <person name="Liu H."/>
            <person name="Zhao H."/>
            <person name="Xu D."/>
            <person name="Zhang Y."/>
        </authorList>
    </citation>
    <scope>NUCLEOTIDE SEQUENCE [LARGE SCALE GENOMIC DNA]</scope>
    <source>
        <strain evidence="2">cv. Yunnan</strain>
    </source>
</reference>
<comment type="caution">
    <text evidence="1">The sequence shown here is derived from an EMBL/GenBank/DDBJ whole genome shotgun (WGS) entry which is preliminary data.</text>
</comment>
<dbReference type="Proteomes" id="UP001056120">
    <property type="component" value="Linkage Group LG21"/>
</dbReference>
<proteinExistence type="predicted"/>
<evidence type="ECO:0000313" key="2">
    <source>
        <dbReference type="Proteomes" id="UP001056120"/>
    </source>
</evidence>
<gene>
    <name evidence="1" type="ORF">L1987_61898</name>
</gene>
<keyword evidence="2" id="KW-1185">Reference proteome</keyword>
<reference evidence="1 2" key="2">
    <citation type="journal article" date="2022" name="Mol. Ecol. Resour.">
        <title>The genomes of chicory, endive, great burdock and yacon provide insights into Asteraceae paleo-polyploidization history and plant inulin production.</title>
        <authorList>
            <person name="Fan W."/>
            <person name="Wang S."/>
            <person name="Wang H."/>
            <person name="Wang A."/>
            <person name="Jiang F."/>
            <person name="Liu H."/>
            <person name="Zhao H."/>
            <person name="Xu D."/>
            <person name="Zhang Y."/>
        </authorList>
    </citation>
    <scope>NUCLEOTIDE SEQUENCE [LARGE SCALE GENOMIC DNA]</scope>
    <source>
        <strain evidence="2">cv. Yunnan</strain>
        <tissue evidence="1">Leaves</tissue>
    </source>
</reference>
<name>A0ACB9C911_9ASTR</name>
<protein>
    <submittedName>
        <fullName evidence="1">Uncharacterized protein</fullName>
    </submittedName>
</protein>